<evidence type="ECO:0000256" key="2">
    <source>
        <dbReference type="SAM" id="Phobius"/>
    </source>
</evidence>
<organism evidence="4 5">
    <name type="scientific">Kibdelosporangium philippinense</name>
    <dbReference type="NCBI Taxonomy" id="211113"/>
    <lineage>
        <taxon>Bacteria</taxon>
        <taxon>Bacillati</taxon>
        <taxon>Actinomycetota</taxon>
        <taxon>Actinomycetes</taxon>
        <taxon>Pseudonocardiales</taxon>
        <taxon>Pseudonocardiaceae</taxon>
        <taxon>Kibdelosporangium</taxon>
    </lineage>
</organism>
<dbReference type="Pfam" id="PF00990">
    <property type="entry name" value="GGDEF"/>
    <property type="match status" value="1"/>
</dbReference>
<dbReference type="SMART" id="SM00267">
    <property type="entry name" value="GGDEF"/>
    <property type="match status" value="1"/>
</dbReference>
<dbReference type="PANTHER" id="PTHR45138:SF9">
    <property type="entry name" value="DIGUANYLATE CYCLASE DGCM-RELATED"/>
    <property type="match status" value="1"/>
</dbReference>
<keyword evidence="5" id="KW-1185">Reference proteome</keyword>
<dbReference type="InterPro" id="IPR043128">
    <property type="entry name" value="Rev_trsase/Diguanyl_cyclase"/>
</dbReference>
<keyword evidence="2" id="KW-0472">Membrane</keyword>
<feature type="transmembrane region" description="Helical" evidence="2">
    <location>
        <begin position="141"/>
        <end position="162"/>
    </location>
</feature>
<dbReference type="InterPro" id="IPR050469">
    <property type="entry name" value="Diguanylate_Cyclase"/>
</dbReference>
<dbReference type="PROSITE" id="PS50887">
    <property type="entry name" value="GGDEF"/>
    <property type="match status" value="1"/>
</dbReference>
<dbReference type="NCBIfam" id="TIGR00254">
    <property type="entry name" value="GGDEF"/>
    <property type="match status" value="1"/>
</dbReference>
<gene>
    <name evidence="4" type="ORF">LWC34_27275</name>
</gene>
<dbReference type="EMBL" id="JAJVCN010000002">
    <property type="protein sequence ID" value="MCE7006503.1"/>
    <property type="molecule type" value="Genomic_DNA"/>
</dbReference>
<comment type="caution">
    <text evidence="4">The sequence shown here is derived from an EMBL/GenBank/DDBJ whole genome shotgun (WGS) entry which is preliminary data.</text>
</comment>
<feature type="region of interest" description="Disordered" evidence="1">
    <location>
        <begin position="434"/>
        <end position="463"/>
    </location>
</feature>
<keyword evidence="2" id="KW-1133">Transmembrane helix</keyword>
<feature type="transmembrane region" description="Helical" evidence="2">
    <location>
        <begin position="214"/>
        <end position="233"/>
    </location>
</feature>
<evidence type="ECO:0000256" key="1">
    <source>
        <dbReference type="SAM" id="MobiDB-lite"/>
    </source>
</evidence>
<dbReference type="CDD" id="cd01949">
    <property type="entry name" value="GGDEF"/>
    <property type="match status" value="1"/>
</dbReference>
<sequence length="463" mass="49821">MTRVRDTGLVMSVNPRLRWVSPRKWRLWSLPRASLAYVLVTDLVAVLVTVMASLHVSVSRTEWVWFGVLAGASLLHLEAARSIERRRELAVEGVPYTNLKSLWVFTGVLLLPLPLVVALVVIAYTFCWARVYGQFIWHRKIFSAATFILASACASAVLRAGGLVDAPRVPVGPWSLVIVVAAATTWWLINYAMVVGAILLSSPEATARSALGDLSDQLVVAAALGLGIAVGALEASNPWVVPVLMVTVLALHRDLLLPQYQRQARTDDKTGLAAPTFWSQVVDAELRRAQLVGANVGVLMMDVDKFSEINNSYGHPAGDQALQAVVRVVRSEIRRGDLAARWGGDELAVVLPGTSSTELLSVGERIRLRLAHTPVSITHAKTGKTIVLDGIRVSMGAAVYPDSGVDVDRLVLSADAALLAAKEAGRNQICLARPSENGSAPAPAPPAIPLQANPLRRRTDIPS</sequence>
<dbReference type="Gene3D" id="3.30.70.270">
    <property type="match status" value="1"/>
</dbReference>
<evidence type="ECO:0000313" key="4">
    <source>
        <dbReference type="EMBL" id="MCE7006503.1"/>
    </source>
</evidence>
<evidence type="ECO:0000313" key="5">
    <source>
        <dbReference type="Proteomes" id="UP001521150"/>
    </source>
</evidence>
<keyword evidence="2" id="KW-0812">Transmembrane</keyword>
<name>A0ABS8ZFB1_9PSEU</name>
<dbReference type="Proteomes" id="UP001521150">
    <property type="component" value="Unassembled WGS sequence"/>
</dbReference>
<feature type="transmembrane region" description="Helical" evidence="2">
    <location>
        <begin position="35"/>
        <end position="56"/>
    </location>
</feature>
<feature type="transmembrane region" description="Helical" evidence="2">
    <location>
        <begin position="174"/>
        <end position="202"/>
    </location>
</feature>
<dbReference type="InterPro" id="IPR000160">
    <property type="entry name" value="GGDEF_dom"/>
</dbReference>
<proteinExistence type="predicted"/>
<reference evidence="4 5" key="1">
    <citation type="submission" date="2021-12" db="EMBL/GenBank/DDBJ databases">
        <title>Genome sequence of Kibdelosporangium philippinense ATCC 49844.</title>
        <authorList>
            <person name="Fedorov E.A."/>
            <person name="Omeragic M."/>
            <person name="Shalygina K.F."/>
            <person name="Maclea K.S."/>
        </authorList>
    </citation>
    <scope>NUCLEOTIDE SEQUENCE [LARGE SCALE GENOMIC DNA]</scope>
    <source>
        <strain evidence="4 5">ATCC 49844</strain>
    </source>
</reference>
<feature type="domain" description="GGDEF" evidence="3">
    <location>
        <begin position="294"/>
        <end position="434"/>
    </location>
</feature>
<feature type="transmembrane region" description="Helical" evidence="2">
    <location>
        <begin position="103"/>
        <end position="129"/>
    </location>
</feature>
<dbReference type="PANTHER" id="PTHR45138">
    <property type="entry name" value="REGULATORY COMPONENTS OF SENSORY TRANSDUCTION SYSTEM"/>
    <property type="match status" value="1"/>
</dbReference>
<evidence type="ECO:0000259" key="3">
    <source>
        <dbReference type="PROSITE" id="PS50887"/>
    </source>
</evidence>
<dbReference type="RefSeq" id="WP_233727967.1">
    <property type="nucleotide sequence ID" value="NZ_JAJVCN010000002.1"/>
</dbReference>
<protein>
    <submittedName>
        <fullName evidence="4">GGDEF domain-containing protein</fullName>
    </submittedName>
</protein>
<accession>A0ABS8ZFB1</accession>
<dbReference type="InterPro" id="IPR029787">
    <property type="entry name" value="Nucleotide_cyclase"/>
</dbReference>
<dbReference type="SUPFAM" id="SSF55073">
    <property type="entry name" value="Nucleotide cyclase"/>
    <property type="match status" value="1"/>
</dbReference>